<evidence type="ECO:0000256" key="7">
    <source>
        <dbReference type="ARBA" id="ARBA00022840"/>
    </source>
</evidence>
<dbReference type="EMBL" id="CP053586">
    <property type="protein sequence ID" value="WNZ26522.1"/>
    <property type="molecule type" value="Genomic_DNA"/>
</dbReference>
<evidence type="ECO:0000256" key="1">
    <source>
        <dbReference type="ARBA" id="ARBA00001946"/>
    </source>
</evidence>
<keyword evidence="4" id="KW-0548">Nucleotidyltransferase</keyword>
<feature type="domain" description="Polymerase nucleotidyl transferase" evidence="10">
    <location>
        <begin position="20"/>
        <end position="98"/>
    </location>
</feature>
<reference evidence="11" key="1">
    <citation type="submission" date="2020-05" db="EMBL/GenBank/DDBJ databases">
        <authorList>
            <person name="Zhu T."/>
            <person name="Keshari N."/>
            <person name="Lu X."/>
        </authorList>
    </citation>
    <scope>NUCLEOTIDE SEQUENCE</scope>
    <source>
        <strain evidence="11">NK1-12</strain>
    </source>
</reference>
<dbReference type="PANTHER" id="PTHR33571">
    <property type="entry name" value="SSL8005 PROTEIN"/>
    <property type="match status" value="1"/>
</dbReference>
<accession>A0AA97AN94</accession>
<evidence type="ECO:0000256" key="2">
    <source>
        <dbReference type="ARBA" id="ARBA00022649"/>
    </source>
</evidence>
<protein>
    <submittedName>
        <fullName evidence="11">Nucleotidyltransferase family protein</fullName>
    </submittedName>
</protein>
<keyword evidence="5" id="KW-0479">Metal-binding</keyword>
<evidence type="ECO:0000256" key="5">
    <source>
        <dbReference type="ARBA" id="ARBA00022723"/>
    </source>
</evidence>
<dbReference type="CDD" id="cd05403">
    <property type="entry name" value="NT_KNTase_like"/>
    <property type="match status" value="1"/>
</dbReference>
<evidence type="ECO:0000256" key="3">
    <source>
        <dbReference type="ARBA" id="ARBA00022679"/>
    </source>
</evidence>
<dbReference type="Pfam" id="PF01909">
    <property type="entry name" value="NTP_transf_2"/>
    <property type="match status" value="1"/>
</dbReference>
<keyword evidence="3" id="KW-0808">Transferase</keyword>
<keyword evidence="6" id="KW-0547">Nucleotide-binding</keyword>
<keyword evidence="7" id="KW-0067">ATP-binding</keyword>
<evidence type="ECO:0000256" key="6">
    <source>
        <dbReference type="ARBA" id="ARBA00022741"/>
    </source>
</evidence>
<dbReference type="Gene3D" id="3.30.460.10">
    <property type="entry name" value="Beta Polymerase, domain 2"/>
    <property type="match status" value="1"/>
</dbReference>
<dbReference type="InterPro" id="IPR043519">
    <property type="entry name" value="NT_sf"/>
</dbReference>
<dbReference type="SUPFAM" id="SSF81301">
    <property type="entry name" value="Nucleotidyltransferase"/>
    <property type="match status" value="1"/>
</dbReference>
<evidence type="ECO:0000256" key="8">
    <source>
        <dbReference type="ARBA" id="ARBA00022842"/>
    </source>
</evidence>
<gene>
    <name evidence="11" type="ORF">HJG54_09595</name>
</gene>
<organism evidence="11">
    <name type="scientific">Leptolyngbya sp. NK1-12</name>
    <dbReference type="NCBI Taxonomy" id="2547451"/>
    <lineage>
        <taxon>Bacteria</taxon>
        <taxon>Bacillati</taxon>
        <taxon>Cyanobacteriota</taxon>
        <taxon>Cyanophyceae</taxon>
        <taxon>Leptolyngbyales</taxon>
        <taxon>Leptolyngbyaceae</taxon>
        <taxon>Leptolyngbya group</taxon>
        <taxon>Leptolyngbya</taxon>
    </lineage>
</organism>
<dbReference type="GO" id="GO:0016779">
    <property type="term" value="F:nucleotidyltransferase activity"/>
    <property type="evidence" value="ECO:0007669"/>
    <property type="project" value="UniProtKB-KW"/>
</dbReference>
<evidence type="ECO:0000256" key="9">
    <source>
        <dbReference type="ARBA" id="ARBA00038276"/>
    </source>
</evidence>
<dbReference type="PANTHER" id="PTHR33571:SF12">
    <property type="entry name" value="BSL3053 PROTEIN"/>
    <property type="match status" value="1"/>
</dbReference>
<dbReference type="InterPro" id="IPR002934">
    <property type="entry name" value="Polymerase_NTP_transf_dom"/>
</dbReference>
<dbReference type="GO" id="GO:0046872">
    <property type="term" value="F:metal ion binding"/>
    <property type="evidence" value="ECO:0007669"/>
    <property type="project" value="UniProtKB-KW"/>
</dbReference>
<keyword evidence="2" id="KW-1277">Toxin-antitoxin system</keyword>
<evidence type="ECO:0000256" key="4">
    <source>
        <dbReference type="ARBA" id="ARBA00022695"/>
    </source>
</evidence>
<proteinExistence type="inferred from homology"/>
<sequence length="110" mass="12760">MVELTNPIGDRITASAGQIAEFCQRWKIIEFAFFGSVLRDDFRPDSDIDVLVTFSPDSSWSLFDWVDMKDELEALFGRKVDIADKEGLKNPYRRQEILRTQQVIYANKQP</sequence>
<dbReference type="AlphaFoldDB" id="A0AA97AN94"/>
<evidence type="ECO:0000259" key="10">
    <source>
        <dbReference type="Pfam" id="PF01909"/>
    </source>
</evidence>
<name>A0AA97AN94_9CYAN</name>
<comment type="cofactor">
    <cofactor evidence="1">
        <name>Mg(2+)</name>
        <dbReference type="ChEBI" id="CHEBI:18420"/>
    </cofactor>
</comment>
<keyword evidence="8" id="KW-0460">Magnesium</keyword>
<dbReference type="InterPro" id="IPR052038">
    <property type="entry name" value="Type-VII_TA_antitoxin"/>
</dbReference>
<comment type="similarity">
    <text evidence="9">Belongs to the MntA antitoxin family.</text>
</comment>
<dbReference type="GO" id="GO:0005524">
    <property type="term" value="F:ATP binding"/>
    <property type="evidence" value="ECO:0007669"/>
    <property type="project" value="UniProtKB-KW"/>
</dbReference>
<evidence type="ECO:0000313" key="11">
    <source>
        <dbReference type="EMBL" id="WNZ26522.1"/>
    </source>
</evidence>